<dbReference type="Proteomes" id="UP000064844">
    <property type="component" value="Chromosome"/>
</dbReference>
<accession>A0A0S2W6K3</accession>
<dbReference type="SUPFAM" id="SSF100950">
    <property type="entry name" value="NagB/RpiA/CoA transferase-like"/>
    <property type="match status" value="1"/>
</dbReference>
<proteinExistence type="predicted"/>
<keyword evidence="1" id="KW-0808">Transferase</keyword>
<reference evidence="2" key="2">
    <citation type="submission" date="2015-04" db="EMBL/GenBank/DDBJ databases">
        <title>A butyrogenic pathway from the amino acid lysine in a human gut commensal.</title>
        <authorList>
            <person name="de Vos W.M."/>
            <person name="Bui N.T.P."/>
            <person name="Plugge C.M."/>
            <person name="Ritari J."/>
        </authorList>
    </citation>
    <scope>NUCLEOTIDE SEQUENCE [LARGE SCALE GENOMIC DNA]</scope>
    <source>
        <strain evidence="2">AF211</strain>
    </source>
</reference>
<dbReference type="EMBL" id="CP011307">
    <property type="protein sequence ID" value="ALP94927.1"/>
    <property type="molecule type" value="Genomic_DNA"/>
</dbReference>
<dbReference type="STRING" id="1297617.IB211_02536"/>
<evidence type="ECO:0000313" key="1">
    <source>
        <dbReference type="EMBL" id="ALP94927.1"/>
    </source>
</evidence>
<dbReference type="InterPro" id="IPR037171">
    <property type="entry name" value="NagB/RpiA_transferase-like"/>
</dbReference>
<organism evidence="1 2">
    <name type="scientific">Intestinimonas butyriciproducens</name>
    <dbReference type="NCBI Taxonomy" id="1297617"/>
    <lineage>
        <taxon>Bacteria</taxon>
        <taxon>Bacillati</taxon>
        <taxon>Bacillota</taxon>
        <taxon>Clostridia</taxon>
        <taxon>Eubacteriales</taxon>
        <taxon>Intestinimonas</taxon>
    </lineage>
</organism>
<dbReference type="AlphaFoldDB" id="A0A0S2W6K3"/>
<gene>
    <name evidence="1" type="ORF">IB211_02536</name>
</gene>
<protein>
    <submittedName>
        <fullName evidence="1">4-hydroxybutyrate coenzyme A transferase</fullName>
    </submittedName>
</protein>
<name>A0A0S2W6K3_9FIRM</name>
<dbReference type="KEGG" id="ibu:IB211_02536"/>
<sequence length="69" mass="7705">MNRYQEMYQQKKMTAEQALELIQDGDYMFSAQAAGEPQAILSKLQHLKKTGVKGTTLNTCLPPPSITMS</sequence>
<evidence type="ECO:0000313" key="2">
    <source>
        <dbReference type="Proteomes" id="UP000064844"/>
    </source>
</evidence>
<dbReference type="Gene3D" id="3.40.1080.10">
    <property type="entry name" value="Glutaconate Coenzyme A-transferase"/>
    <property type="match status" value="1"/>
</dbReference>
<reference evidence="1 2" key="1">
    <citation type="journal article" date="2015" name="Nat. Commun.">
        <title>Production of butyrate from lysine and the Amadori product fructoselysine by a human gut commensal.</title>
        <authorList>
            <person name="Bui T.P."/>
            <person name="Ritari J."/>
            <person name="Boeren S."/>
            <person name="de Waard P."/>
            <person name="Plugge C.M."/>
            <person name="de Vos W.M."/>
        </authorList>
    </citation>
    <scope>NUCLEOTIDE SEQUENCE [LARGE SCALE GENOMIC DNA]</scope>
    <source>
        <strain evidence="1 2">AF211</strain>
    </source>
</reference>
<dbReference type="RefSeq" id="WP_242857344.1">
    <property type="nucleotide sequence ID" value="NZ_CP011307.1"/>
</dbReference>
<dbReference type="GO" id="GO:0016740">
    <property type="term" value="F:transferase activity"/>
    <property type="evidence" value="ECO:0007669"/>
    <property type="project" value="UniProtKB-KW"/>
</dbReference>
<keyword evidence="2" id="KW-1185">Reference proteome</keyword>